<evidence type="ECO:0008006" key="4">
    <source>
        <dbReference type="Google" id="ProtNLM"/>
    </source>
</evidence>
<gene>
    <name evidence="2" type="ORF">AWC12_20685</name>
</gene>
<dbReference type="AlphaFoldDB" id="A0A1X1WFI8"/>
<evidence type="ECO:0000313" key="2">
    <source>
        <dbReference type="EMBL" id="ORV85334.1"/>
    </source>
</evidence>
<reference evidence="2 3" key="1">
    <citation type="submission" date="2016-01" db="EMBL/GenBank/DDBJ databases">
        <title>The new phylogeny of the genus Mycobacterium.</title>
        <authorList>
            <person name="Tarcisio F."/>
            <person name="Conor M."/>
            <person name="Antonella G."/>
            <person name="Elisabetta G."/>
            <person name="Giulia F.S."/>
            <person name="Sara T."/>
            <person name="Anna F."/>
            <person name="Clotilde B."/>
            <person name="Roberto B."/>
            <person name="Veronica D.S."/>
            <person name="Fabio R."/>
            <person name="Monica P."/>
            <person name="Olivier J."/>
            <person name="Enrico T."/>
            <person name="Nicola S."/>
        </authorList>
    </citation>
    <scope>NUCLEOTIDE SEQUENCE [LARGE SCALE GENOMIC DNA]</scope>
    <source>
        <strain evidence="2 3">DSM 45541</strain>
    </source>
</reference>
<sequence length="134" mass="14778">MTLKPCIACGEPTDQSRCPDHRLHEPRTKKERGYGWHWDQLSRRARRLQRFCTDCGAADDLQLDHLPSAWERKAKGLRIRLGTDAEVVCRGCNVKRGCARPGSPRATQAGRGQPDAASPDGKAQGAMNLTGVKS</sequence>
<evidence type="ECO:0000256" key="1">
    <source>
        <dbReference type="SAM" id="MobiDB-lite"/>
    </source>
</evidence>
<dbReference type="RefSeq" id="WP_085176574.1">
    <property type="nucleotide sequence ID" value="NZ_LQPC01000042.1"/>
</dbReference>
<comment type="caution">
    <text evidence="2">The sequence shown here is derived from an EMBL/GenBank/DDBJ whole genome shotgun (WGS) entry which is preliminary data.</text>
</comment>
<proteinExistence type="predicted"/>
<dbReference type="EMBL" id="LQPC01000042">
    <property type="protein sequence ID" value="ORV85334.1"/>
    <property type="molecule type" value="Genomic_DNA"/>
</dbReference>
<organism evidence="2 3">
    <name type="scientific">Mycolicibacterium iranicum</name>
    <name type="common">Mycobacterium iranicum</name>
    <dbReference type="NCBI Taxonomy" id="912594"/>
    <lineage>
        <taxon>Bacteria</taxon>
        <taxon>Bacillati</taxon>
        <taxon>Actinomycetota</taxon>
        <taxon>Actinomycetes</taxon>
        <taxon>Mycobacteriales</taxon>
        <taxon>Mycobacteriaceae</taxon>
        <taxon>Mycolicibacterium</taxon>
    </lineage>
</organism>
<dbReference type="Proteomes" id="UP000193622">
    <property type="component" value="Unassembled WGS sequence"/>
</dbReference>
<accession>A0A1X1WFI8</accession>
<name>A0A1X1WFI8_MYCIR</name>
<feature type="region of interest" description="Disordered" evidence="1">
    <location>
        <begin position="97"/>
        <end position="134"/>
    </location>
</feature>
<evidence type="ECO:0000313" key="3">
    <source>
        <dbReference type="Proteomes" id="UP000193622"/>
    </source>
</evidence>
<protein>
    <recommendedName>
        <fullName evidence="4">HNH endonuclease</fullName>
    </recommendedName>
</protein>